<protein>
    <submittedName>
        <fullName evidence="1">Putative 50 kDa protein in type I retrotransposable element R1DM</fullName>
    </submittedName>
</protein>
<evidence type="ECO:0000313" key="1">
    <source>
        <dbReference type="EMBL" id="JAC50046.1"/>
    </source>
</evidence>
<organism evidence="1">
    <name type="scientific">Bactrocera dorsalis</name>
    <name type="common">Oriental fruit fly</name>
    <name type="synonym">Dacus dorsalis</name>
    <dbReference type="NCBI Taxonomy" id="27457"/>
    <lineage>
        <taxon>Eukaryota</taxon>
        <taxon>Metazoa</taxon>
        <taxon>Ecdysozoa</taxon>
        <taxon>Arthropoda</taxon>
        <taxon>Hexapoda</taxon>
        <taxon>Insecta</taxon>
        <taxon>Pterygota</taxon>
        <taxon>Neoptera</taxon>
        <taxon>Endopterygota</taxon>
        <taxon>Diptera</taxon>
        <taxon>Brachycera</taxon>
        <taxon>Muscomorpha</taxon>
        <taxon>Tephritoidea</taxon>
        <taxon>Tephritidae</taxon>
        <taxon>Bactrocera</taxon>
        <taxon>Bactrocera</taxon>
    </lineage>
</organism>
<sequence>MTVIAENAHLRGQVEALRGSCGGHFSPPGGSLPVPSAPMHAHAAQVLGAIASVTPKPVETWSVVVRSKGPETSSKEVINKVVKEVGPSLGVRVHDVRPLKGGGAILRTAPARERKSGEE</sequence>
<proteinExistence type="predicted"/>
<dbReference type="OrthoDB" id="8088135at2759"/>
<dbReference type="EMBL" id="GAKP01008906">
    <property type="protein sequence ID" value="JAC50046.1"/>
    <property type="molecule type" value="Transcribed_RNA"/>
</dbReference>
<name>A0A034W369_BACDO</name>
<gene>
    <name evidence="1" type="primary">Y1R1</name>
</gene>
<reference evidence="1" key="1">
    <citation type="journal article" date="2014" name="BMC Genomics">
        <title>Characterizing the developmental transcriptome of the oriental fruit fly, Bactrocera dorsalis (Diptera: Tephritidae) through comparative genomic analysis with Drosophila melanogaster utilizing modENCODE datasets.</title>
        <authorList>
            <person name="Geib S.M."/>
            <person name="Calla B."/>
            <person name="Hall B."/>
            <person name="Hou S."/>
            <person name="Manoukis N.C."/>
        </authorList>
    </citation>
    <scope>NUCLEOTIDE SEQUENCE</scope>
    <source>
        <strain evidence="1">Punador</strain>
    </source>
</reference>
<accession>A0A034W369</accession>
<dbReference type="AlphaFoldDB" id="A0A034W369"/>